<organism evidence="1 2">
    <name type="scientific">Mycetocola tolaasinivorans</name>
    <dbReference type="NCBI Taxonomy" id="76635"/>
    <lineage>
        <taxon>Bacteria</taxon>
        <taxon>Bacillati</taxon>
        <taxon>Actinomycetota</taxon>
        <taxon>Actinomycetes</taxon>
        <taxon>Micrococcales</taxon>
        <taxon>Microbacteriaceae</taxon>
        <taxon>Mycetocola</taxon>
    </lineage>
</organism>
<proteinExistence type="predicted"/>
<keyword evidence="2" id="KW-1185">Reference proteome</keyword>
<name>A0A3L7A4I4_9MICO</name>
<dbReference type="Pfam" id="PF07751">
    <property type="entry name" value="Abi_2"/>
    <property type="match status" value="1"/>
</dbReference>
<dbReference type="Proteomes" id="UP000272503">
    <property type="component" value="Unassembled WGS sequence"/>
</dbReference>
<protein>
    <submittedName>
        <fullName evidence="1">Abi family protein</fullName>
    </submittedName>
</protein>
<sequence>MTKTFRGLSELRQILHDRGLTIVGGTISDDSGAETHLYDSNYYRFSGYARQFQPDTGDGDQSFMSGTRYADIQVFMARDTEFRLLLFEALSVVEVCVRSRFAHEAGAIFGSGAFYLDSETYLDITPRLTQHIEKMRTDLLRPKLATVARYRNGEDLSAVPLWVAIEHMSFGTVAKMIGYFRDISAAKTTSEKLSVPWEGFHSTNHSFSILRNICAHHGQLWNRRIDITAPVLGKLKRFEPKYDNGSVYATIIMLKKYVRMIDAQSDWPARVDLFLDLNPDFAAGIYHPTPK</sequence>
<dbReference type="RefSeq" id="WP_121649170.1">
    <property type="nucleotide sequence ID" value="NZ_RCUX01000009.1"/>
</dbReference>
<dbReference type="OrthoDB" id="5363652at2"/>
<dbReference type="InterPro" id="IPR011664">
    <property type="entry name" value="Abi_system_AbiD/AbiF-like"/>
</dbReference>
<reference evidence="1 2" key="1">
    <citation type="submission" date="2018-10" db="EMBL/GenBank/DDBJ databases">
        <authorList>
            <person name="Li J."/>
        </authorList>
    </citation>
    <scope>NUCLEOTIDE SEQUENCE [LARGE SCALE GENOMIC DNA]</scope>
    <source>
        <strain evidence="1 2">IF 016277</strain>
    </source>
</reference>
<evidence type="ECO:0000313" key="2">
    <source>
        <dbReference type="Proteomes" id="UP000272503"/>
    </source>
</evidence>
<accession>A0A3L7A4I4</accession>
<gene>
    <name evidence="1" type="ORF">D9V32_12075</name>
</gene>
<comment type="caution">
    <text evidence="1">The sequence shown here is derived from an EMBL/GenBank/DDBJ whole genome shotgun (WGS) entry which is preliminary data.</text>
</comment>
<evidence type="ECO:0000313" key="1">
    <source>
        <dbReference type="EMBL" id="RLP74770.1"/>
    </source>
</evidence>
<dbReference type="AlphaFoldDB" id="A0A3L7A4I4"/>
<dbReference type="EMBL" id="RCUX01000009">
    <property type="protein sequence ID" value="RLP74770.1"/>
    <property type="molecule type" value="Genomic_DNA"/>
</dbReference>